<evidence type="ECO:0000313" key="14">
    <source>
        <dbReference type="EMBL" id="KAG8446832.1"/>
    </source>
</evidence>
<dbReference type="Gene3D" id="1.20.1070.10">
    <property type="entry name" value="Rhodopsin 7-helix transmembrane proteins"/>
    <property type="match status" value="1"/>
</dbReference>
<comment type="subcellular location">
    <subcellularLocation>
        <location evidence="1 12">Cell membrane</location>
        <topology evidence="1 12">Multi-pass membrane protein</topology>
    </subcellularLocation>
</comment>
<evidence type="ECO:0000256" key="10">
    <source>
        <dbReference type="ARBA" id="ARBA00023224"/>
    </source>
</evidence>
<accession>A0A8T2JRD3</accession>
<evidence type="ECO:0000256" key="7">
    <source>
        <dbReference type="ARBA" id="ARBA00023040"/>
    </source>
</evidence>
<keyword evidence="2 12" id="KW-1003">Cell membrane</keyword>
<dbReference type="PRINTS" id="PR00237">
    <property type="entry name" value="GPCRRHODOPSN"/>
</dbReference>
<dbReference type="AlphaFoldDB" id="A0A8T2JRD3"/>
<keyword evidence="3 12" id="KW-0716">Sensory transduction</keyword>
<dbReference type="CDD" id="cd13954">
    <property type="entry name" value="7tmA_OR"/>
    <property type="match status" value="1"/>
</dbReference>
<feature type="domain" description="G-protein coupled receptors family 1 profile" evidence="13">
    <location>
        <begin position="38"/>
        <end position="287"/>
    </location>
</feature>
<sequence length="312" mass="35443">MEKENQTGFIILGFSESPRVHISLFFTFLLTYLFTLAINATMIAVICSNSHLHKPMYLFLANLSTLDICYTSVIFPKMLKMLVDKKRHMSFLACYTQLYFFVGFASAEFFLLTVMAYDRYIAICKPLHYFTIMSKRTSILITIGTWVAGLCNSAVFSSSIAKLPLCSDNKINHFFCDMAALLKLTCRKTHTVEIMIYTKGVLIGLSSFFLTVTSYVYIISTVLKIKSKEGRSKTFSTCASHLTVVILFYGTIMCMYMRPTSSYSLNQAKIFSLLYVDITPLANPLIYCLRNQEVKSAIKKLLCSKNEHKLSV</sequence>
<organism evidence="14 15">
    <name type="scientific">Hymenochirus boettgeri</name>
    <name type="common">Congo dwarf clawed frog</name>
    <dbReference type="NCBI Taxonomy" id="247094"/>
    <lineage>
        <taxon>Eukaryota</taxon>
        <taxon>Metazoa</taxon>
        <taxon>Chordata</taxon>
        <taxon>Craniata</taxon>
        <taxon>Vertebrata</taxon>
        <taxon>Euteleostomi</taxon>
        <taxon>Amphibia</taxon>
        <taxon>Batrachia</taxon>
        <taxon>Anura</taxon>
        <taxon>Pipoidea</taxon>
        <taxon>Pipidae</taxon>
        <taxon>Pipinae</taxon>
        <taxon>Hymenochirus</taxon>
    </lineage>
</organism>
<evidence type="ECO:0000259" key="13">
    <source>
        <dbReference type="PROSITE" id="PS50262"/>
    </source>
</evidence>
<dbReference type="PANTHER" id="PTHR26452">
    <property type="entry name" value="OLFACTORY RECEPTOR"/>
    <property type="match status" value="1"/>
</dbReference>
<evidence type="ECO:0000313" key="15">
    <source>
        <dbReference type="Proteomes" id="UP000812440"/>
    </source>
</evidence>
<keyword evidence="7 11" id="KW-0297">G-protein coupled receptor</keyword>
<dbReference type="OrthoDB" id="5967130at2759"/>
<dbReference type="Proteomes" id="UP000812440">
    <property type="component" value="Chromosome 8_10"/>
</dbReference>
<dbReference type="EMBL" id="JAACNH010000003">
    <property type="protein sequence ID" value="KAG8446832.1"/>
    <property type="molecule type" value="Genomic_DNA"/>
</dbReference>
<dbReference type="GO" id="GO:0004930">
    <property type="term" value="F:G protein-coupled receptor activity"/>
    <property type="evidence" value="ECO:0007669"/>
    <property type="project" value="UniProtKB-KW"/>
</dbReference>
<keyword evidence="8 12" id="KW-0472">Membrane</keyword>
<feature type="transmembrane region" description="Helical" evidence="12">
    <location>
        <begin position="57"/>
        <end position="78"/>
    </location>
</feature>
<dbReference type="FunFam" id="1.20.1070.10:FF:000001">
    <property type="entry name" value="Olfactory receptor"/>
    <property type="match status" value="1"/>
</dbReference>
<evidence type="ECO:0000256" key="1">
    <source>
        <dbReference type="ARBA" id="ARBA00004651"/>
    </source>
</evidence>
<feature type="transmembrane region" description="Helical" evidence="12">
    <location>
        <begin position="138"/>
        <end position="160"/>
    </location>
</feature>
<protein>
    <recommendedName>
        <fullName evidence="12">Olfactory receptor</fullName>
    </recommendedName>
</protein>
<feature type="transmembrane region" description="Helical" evidence="12">
    <location>
        <begin position="235"/>
        <end position="258"/>
    </location>
</feature>
<evidence type="ECO:0000256" key="9">
    <source>
        <dbReference type="ARBA" id="ARBA00023170"/>
    </source>
</evidence>
<evidence type="ECO:0000256" key="4">
    <source>
        <dbReference type="ARBA" id="ARBA00022692"/>
    </source>
</evidence>
<feature type="transmembrane region" description="Helical" evidence="12">
    <location>
        <begin position="270"/>
        <end position="289"/>
    </location>
</feature>
<keyword evidence="5 12" id="KW-0552">Olfaction</keyword>
<feature type="transmembrane region" description="Helical" evidence="12">
    <location>
        <begin position="98"/>
        <end position="117"/>
    </location>
</feature>
<dbReference type="InterPro" id="IPR000725">
    <property type="entry name" value="Olfact_rcpt"/>
</dbReference>
<dbReference type="PROSITE" id="PS00237">
    <property type="entry name" value="G_PROTEIN_RECEP_F1_1"/>
    <property type="match status" value="1"/>
</dbReference>
<dbReference type="InterPro" id="IPR000276">
    <property type="entry name" value="GPCR_Rhodpsn"/>
</dbReference>
<dbReference type="GO" id="GO:0005886">
    <property type="term" value="C:plasma membrane"/>
    <property type="evidence" value="ECO:0007669"/>
    <property type="project" value="UniProtKB-SubCell"/>
</dbReference>
<dbReference type="SUPFAM" id="SSF81321">
    <property type="entry name" value="Family A G protein-coupled receptor-like"/>
    <property type="match status" value="1"/>
</dbReference>
<keyword evidence="15" id="KW-1185">Reference proteome</keyword>
<feature type="transmembrane region" description="Helical" evidence="12">
    <location>
        <begin position="20"/>
        <end position="45"/>
    </location>
</feature>
<dbReference type="InterPro" id="IPR017452">
    <property type="entry name" value="GPCR_Rhodpsn_7TM"/>
</dbReference>
<comment type="similarity">
    <text evidence="11">Belongs to the G-protein coupled receptor 1 family.</text>
</comment>
<keyword evidence="6 12" id="KW-1133">Transmembrane helix</keyword>
<evidence type="ECO:0000256" key="6">
    <source>
        <dbReference type="ARBA" id="ARBA00022989"/>
    </source>
</evidence>
<feature type="transmembrane region" description="Helical" evidence="12">
    <location>
        <begin position="201"/>
        <end position="223"/>
    </location>
</feature>
<evidence type="ECO:0000256" key="5">
    <source>
        <dbReference type="ARBA" id="ARBA00022725"/>
    </source>
</evidence>
<dbReference type="GO" id="GO:0004984">
    <property type="term" value="F:olfactory receptor activity"/>
    <property type="evidence" value="ECO:0007669"/>
    <property type="project" value="InterPro"/>
</dbReference>
<evidence type="ECO:0000256" key="11">
    <source>
        <dbReference type="RuleBase" id="RU000688"/>
    </source>
</evidence>
<comment type="caution">
    <text evidence="14">The sequence shown here is derived from an EMBL/GenBank/DDBJ whole genome shotgun (WGS) entry which is preliminary data.</text>
</comment>
<name>A0A8T2JRD3_9PIPI</name>
<dbReference type="PROSITE" id="PS50262">
    <property type="entry name" value="G_PROTEIN_RECEP_F1_2"/>
    <property type="match status" value="1"/>
</dbReference>
<gene>
    <name evidence="14" type="ORF">GDO86_014332</name>
</gene>
<dbReference type="PRINTS" id="PR00245">
    <property type="entry name" value="OLFACTORYR"/>
</dbReference>
<evidence type="ECO:0000256" key="12">
    <source>
        <dbReference type="RuleBase" id="RU363047"/>
    </source>
</evidence>
<keyword evidence="4 11" id="KW-0812">Transmembrane</keyword>
<reference evidence="14" key="1">
    <citation type="thesis" date="2020" institute="ProQuest LLC" country="789 East Eisenhower Parkway, Ann Arbor, MI, USA">
        <title>Comparative Genomics and Chromosome Evolution.</title>
        <authorList>
            <person name="Mudd A.B."/>
        </authorList>
    </citation>
    <scope>NUCLEOTIDE SEQUENCE</scope>
    <source>
        <strain evidence="14">Female2</strain>
        <tissue evidence="14">Blood</tissue>
    </source>
</reference>
<evidence type="ECO:0000256" key="2">
    <source>
        <dbReference type="ARBA" id="ARBA00022475"/>
    </source>
</evidence>
<dbReference type="InterPro" id="IPR050516">
    <property type="entry name" value="Olfactory_GPCR"/>
</dbReference>
<evidence type="ECO:0000256" key="8">
    <source>
        <dbReference type="ARBA" id="ARBA00023136"/>
    </source>
</evidence>
<proteinExistence type="inferred from homology"/>
<evidence type="ECO:0000256" key="3">
    <source>
        <dbReference type="ARBA" id="ARBA00022606"/>
    </source>
</evidence>
<keyword evidence="10 11" id="KW-0807">Transducer</keyword>
<keyword evidence="9 11" id="KW-0675">Receptor</keyword>
<dbReference type="Pfam" id="PF13853">
    <property type="entry name" value="7tm_4"/>
    <property type="match status" value="1"/>
</dbReference>